<dbReference type="PIRSF" id="PIRSF000098">
    <property type="entry name" value="Homoser_dehydrog"/>
    <property type="match status" value="1"/>
</dbReference>
<evidence type="ECO:0000313" key="20">
    <source>
        <dbReference type="Proteomes" id="UP000223596"/>
    </source>
</evidence>
<dbReference type="InterPro" id="IPR045865">
    <property type="entry name" value="ACT-like_dom_sf"/>
</dbReference>
<dbReference type="FunFam" id="3.30.360.10:FF:000005">
    <property type="entry name" value="Homoserine dehydrogenase"/>
    <property type="match status" value="1"/>
</dbReference>
<dbReference type="InterPro" id="IPR002912">
    <property type="entry name" value="ACT_dom"/>
</dbReference>
<feature type="binding site" evidence="15">
    <location>
        <position position="105"/>
    </location>
    <ligand>
        <name>NADPH</name>
        <dbReference type="ChEBI" id="CHEBI:57783"/>
    </ligand>
</feature>
<evidence type="ECO:0000256" key="16">
    <source>
        <dbReference type="RuleBase" id="RU000579"/>
    </source>
</evidence>
<evidence type="ECO:0000313" key="19">
    <source>
        <dbReference type="EMBL" id="PFH03226.1"/>
    </source>
</evidence>
<evidence type="ECO:0000256" key="4">
    <source>
        <dbReference type="ARBA" id="ARBA00006753"/>
    </source>
</evidence>
<dbReference type="PROSITE" id="PS51671">
    <property type="entry name" value="ACT"/>
    <property type="match status" value="1"/>
</dbReference>
<reference evidence="19 20" key="1">
    <citation type="submission" date="2017-09" db="EMBL/GenBank/DDBJ databases">
        <title>Evaluation of Pacific Biosciences Sequencing Technology to Finishing C. thermocellum Genome Sequences.</title>
        <authorList>
            <person name="Brown S."/>
        </authorList>
    </citation>
    <scope>NUCLEOTIDE SEQUENCE [LARGE SCALE GENOMIC DNA]</scope>
    <source>
        <strain evidence="19 20">AD2</strain>
    </source>
</reference>
<keyword evidence="10 16" id="KW-0560">Oxidoreductase</keyword>
<evidence type="ECO:0000256" key="10">
    <source>
        <dbReference type="ARBA" id="ARBA00023002"/>
    </source>
</evidence>
<accession>A0AB36TIR4</accession>
<dbReference type="PROSITE" id="PS01042">
    <property type="entry name" value="HOMOSER_DHGENASE"/>
    <property type="match status" value="1"/>
</dbReference>
<comment type="catalytic activity">
    <reaction evidence="13">
        <text>L-homoserine + NADP(+) = L-aspartate 4-semialdehyde + NADPH + H(+)</text>
        <dbReference type="Rhea" id="RHEA:15761"/>
        <dbReference type="ChEBI" id="CHEBI:15378"/>
        <dbReference type="ChEBI" id="CHEBI:57476"/>
        <dbReference type="ChEBI" id="CHEBI:57783"/>
        <dbReference type="ChEBI" id="CHEBI:58349"/>
        <dbReference type="ChEBI" id="CHEBI:537519"/>
        <dbReference type="EC" id="1.1.1.3"/>
    </reaction>
    <physiologicalReaction direction="right-to-left" evidence="13">
        <dbReference type="Rhea" id="RHEA:15763"/>
    </physiologicalReaction>
</comment>
<comment type="pathway">
    <text evidence="3 16">Amino-acid biosynthesis; L-methionine biosynthesis via de novo pathway; L-homoserine from L-aspartate: step 3/3.</text>
</comment>
<dbReference type="GO" id="GO:0004412">
    <property type="term" value="F:homoserine dehydrogenase activity"/>
    <property type="evidence" value="ECO:0007669"/>
    <property type="project" value="UniProtKB-EC"/>
</dbReference>
<comment type="pathway">
    <text evidence="2 16">Amino-acid biosynthesis; L-threonine biosynthesis; L-threonine from L-aspartate: step 3/5.</text>
</comment>
<dbReference type="AlphaFoldDB" id="A0AB36TIR4"/>
<dbReference type="Gene3D" id="3.30.360.10">
    <property type="entry name" value="Dihydrodipicolinate Reductase, domain 2"/>
    <property type="match status" value="1"/>
</dbReference>
<comment type="cofactor">
    <cofactor evidence="1">
        <name>a metal cation</name>
        <dbReference type="ChEBI" id="CHEBI:25213"/>
    </cofactor>
</comment>
<dbReference type="Pfam" id="PF00742">
    <property type="entry name" value="Homoserine_dh"/>
    <property type="match status" value="1"/>
</dbReference>
<comment type="similarity">
    <text evidence="4 17">Belongs to the homoserine dehydrogenase family.</text>
</comment>
<proteinExistence type="inferred from homology"/>
<evidence type="ECO:0000256" key="5">
    <source>
        <dbReference type="ARBA" id="ARBA00013213"/>
    </source>
</evidence>
<evidence type="ECO:0000256" key="1">
    <source>
        <dbReference type="ARBA" id="ARBA00001920"/>
    </source>
</evidence>
<dbReference type="GO" id="GO:0050661">
    <property type="term" value="F:NADP binding"/>
    <property type="evidence" value="ECO:0007669"/>
    <property type="project" value="InterPro"/>
</dbReference>
<dbReference type="EMBL" id="PDBW01000001">
    <property type="protein sequence ID" value="PFH03226.1"/>
    <property type="molecule type" value="Genomic_DNA"/>
</dbReference>
<feature type="binding site" evidence="15">
    <location>
        <begin position="9"/>
        <end position="16"/>
    </location>
    <ligand>
        <name>NADP(+)</name>
        <dbReference type="ChEBI" id="CHEBI:58349"/>
    </ligand>
</feature>
<evidence type="ECO:0000256" key="6">
    <source>
        <dbReference type="ARBA" id="ARBA00013376"/>
    </source>
</evidence>
<evidence type="ECO:0000256" key="13">
    <source>
        <dbReference type="ARBA" id="ARBA00048841"/>
    </source>
</evidence>
<evidence type="ECO:0000256" key="2">
    <source>
        <dbReference type="ARBA" id="ARBA00005056"/>
    </source>
</evidence>
<dbReference type="PANTHER" id="PTHR43331:SF1">
    <property type="entry name" value="HOMOSERINE DEHYDROGENASE"/>
    <property type="match status" value="1"/>
</dbReference>
<gene>
    <name evidence="19" type="ORF">M972_112028</name>
</gene>
<dbReference type="PANTHER" id="PTHR43331">
    <property type="entry name" value="HOMOSERINE DEHYDROGENASE"/>
    <property type="match status" value="1"/>
</dbReference>
<comment type="caution">
    <text evidence="19">The sequence shown here is derived from an EMBL/GenBank/DDBJ whole genome shotgun (WGS) entry which is preliminary data.</text>
</comment>
<evidence type="ECO:0000256" key="9">
    <source>
        <dbReference type="ARBA" id="ARBA00022857"/>
    </source>
</evidence>
<dbReference type="Gene3D" id="3.40.50.720">
    <property type="entry name" value="NAD(P)-binding Rossmann-like Domain"/>
    <property type="match status" value="1"/>
</dbReference>
<dbReference type="InterPro" id="IPR016204">
    <property type="entry name" value="HDH"/>
</dbReference>
<evidence type="ECO:0000256" key="3">
    <source>
        <dbReference type="ARBA" id="ARBA00005062"/>
    </source>
</evidence>
<dbReference type="GO" id="GO:0009088">
    <property type="term" value="P:threonine biosynthetic process"/>
    <property type="evidence" value="ECO:0007669"/>
    <property type="project" value="UniProtKB-KW"/>
</dbReference>
<protein>
    <recommendedName>
        <fullName evidence="6 16">Homoserine dehydrogenase</fullName>
        <ecNumber evidence="5 16">1.1.1.3</ecNumber>
    </recommendedName>
</protein>
<keyword evidence="7 16" id="KW-0028">Amino-acid biosynthesis</keyword>
<dbReference type="GO" id="GO:0009086">
    <property type="term" value="P:methionine biosynthetic process"/>
    <property type="evidence" value="ECO:0007669"/>
    <property type="project" value="UniProtKB-KW"/>
</dbReference>
<evidence type="ECO:0000259" key="18">
    <source>
        <dbReference type="PROSITE" id="PS51671"/>
    </source>
</evidence>
<feature type="binding site" evidence="15">
    <location>
        <position position="190"/>
    </location>
    <ligand>
        <name>L-homoserine</name>
        <dbReference type="ChEBI" id="CHEBI:57476"/>
    </ligand>
</feature>
<dbReference type="NCBIfam" id="NF004976">
    <property type="entry name" value="PRK06349.1"/>
    <property type="match status" value="1"/>
</dbReference>
<dbReference type="RefSeq" id="WP_003512461.1">
    <property type="nucleotide sequence ID" value="NZ_CP013828.1"/>
</dbReference>
<dbReference type="Pfam" id="PF03447">
    <property type="entry name" value="NAD_binding_3"/>
    <property type="match status" value="1"/>
</dbReference>
<name>A0AB36TIR4_ACETH</name>
<dbReference type="Gene3D" id="3.30.70.260">
    <property type="match status" value="1"/>
</dbReference>
<dbReference type="EC" id="1.1.1.3" evidence="5 16"/>
<evidence type="ECO:0000256" key="8">
    <source>
        <dbReference type="ARBA" id="ARBA00022697"/>
    </source>
</evidence>
<feature type="domain" description="ACT" evidence="18">
    <location>
        <begin position="351"/>
        <end position="425"/>
    </location>
</feature>
<dbReference type="SUPFAM" id="SSF51735">
    <property type="entry name" value="NAD(P)-binding Rossmann-fold domains"/>
    <property type="match status" value="1"/>
</dbReference>
<dbReference type="InterPro" id="IPR005106">
    <property type="entry name" value="Asp/hSer_DH_NAD-bd"/>
</dbReference>
<evidence type="ECO:0000256" key="14">
    <source>
        <dbReference type="PIRSR" id="PIRSR000098-1"/>
    </source>
</evidence>
<dbReference type="InterPro" id="IPR036291">
    <property type="entry name" value="NAD(P)-bd_dom_sf"/>
</dbReference>
<evidence type="ECO:0000256" key="11">
    <source>
        <dbReference type="ARBA" id="ARBA00023053"/>
    </source>
</evidence>
<dbReference type="InterPro" id="IPR001342">
    <property type="entry name" value="HDH_cat"/>
</dbReference>
<dbReference type="SUPFAM" id="SSF55347">
    <property type="entry name" value="Glyceraldehyde-3-phosphate dehydrogenase-like, C-terminal domain"/>
    <property type="match status" value="1"/>
</dbReference>
<dbReference type="InterPro" id="IPR019811">
    <property type="entry name" value="HDH_CS"/>
</dbReference>
<evidence type="ECO:0000256" key="15">
    <source>
        <dbReference type="PIRSR" id="PIRSR000098-2"/>
    </source>
</evidence>
<dbReference type="SUPFAM" id="SSF55021">
    <property type="entry name" value="ACT-like"/>
    <property type="match status" value="1"/>
</dbReference>
<organism evidence="19 20">
    <name type="scientific">Acetivibrio thermocellus AD2</name>
    <dbReference type="NCBI Taxonomy" id="1138384"/>
    <lineage>
        <taxon>Bacteria</taxon>
        <taxon>Bacillati</taxon>
        <taxon>Bacillota</taxon>
        <taxon>Clostridia</taxon>
        <taxon>Eubacteriales</taxon>
        <taxon>Oscillospiraceae</taxon>
        <taxon>Acetivibrio</taxon>
    </lineage>
</organism>
<dbReference type="CDD" id="cd04881">
    <property type="entry name" value="ACT_HSDH-Hom"/>
    <property type="match status" value="1"/>
</dbReference>
<keyword evidence="11" id="KW-0915">Sodium</keyword>
<keyword evidence="8 16" id="KW-0791">Threonine biosynthesis</keyword>
<sequence length="428" mass="47090">MEEVKIGFLGFGNVGTGAYKIIRDNGNDIFLSEGVRLKVAKILVRDINKKRNVEVDNSILTDKFEEIVDDPGISIVAEFMGGVEPARDYVVSCLKNKKTVVTANKELIAKHGLELQALAKENGVGLYYEASVAGGIPVIKILAESLQANKIGEIMGIINGTTNYILTKMSEEGRSFSDVLAEAQRLGYAEPDPTADIEGYDAMYKISILSSMAFHKKVDVDKIYREGITQITPEDIEYGRELGFAIRLLAIAKKRNNTIEVRVHPTFIPLDHPLAAVRHSFNAVFLKGDAVGNIMLYGRGAGDLPTGSAIVSDIITACHQKDKHRYISFYNDEEGSAEKIKFNDDWESEFFVRLTVKDKPGVLAKIAGCFGKHGVSIASVIQKDRGKDAVPLIFVTHLAKELSMKKAISDIAEVEDVLMVENIIPVER</sequence>
<feature type="active site" description="Proton donor" evidence="14">
    <location>
        <position position="205"/>
    </location>
</feature>
<dbReference type="Pfam" id="PF01842">
    <property type="entry name" value="ACT"/>
    <property type="match status" value="1"/>
</dbReference>
<keyword evidence="12 16" id="KW-0486">Methionine biosynthesis</keyword>
<evidence type="ECO:0000256" key="12">
    <source>
        <dbReference type="ARBA" id="ARBA00023167"/>
    </source>
</evidence>
<evidence type="ECO:0000256" key="7">
    <source>
        <dbReference type="ARBA" id="ARBA00022605"/>
    </source>
</evidence>
<evidence type="ECO:0000256" key="17">
    <source>
        <dbReference type="RuleBase" id="RU004171"/>
    </source>
</evidence>
<keyword evidence="9 15" id="KW-0521">NADP</keyword>
<dbReference type="Proteomes" id="UP000223596">
    <property type="component" value="Unassembled WGS sequence"/>
</dbReference>